<accession>A0A9X2IB79</accession>
<feature type="region of interest" description="Disordered" evidence="1">
    <location>
        <begin position="552"/>
        <end position="583"/>
    </location>
</feature>
<evidence type="ECO:0000313" key="2">
    <source>
        <dbReference type="EMBL" id="MCL9684694.1"/>
    </source>
</evidence>
<evidence type="ECO:0008006" key="4">
    <source>
        <dbReference type="Google" id="ProtNLM"/>
    </source>
</evidence>
<dbReference type="Proteomes" id="UP001139721">
    <property type="component" value="Unassembled WGS sequence"/>
</dbReference>
<evidence type="ECO:0000313" key="3">
    <source>
        <dbReference type="Proteomes" id="UP001139721"/>
    </source>
</evidence>
<organism evidence="2 3">
    <name type="scientific">Legionella maioricensis</name>
    <dbReference type="NCBI Taxonomy" id="2896528"/>
    <lineage>
        <taxon>Bacteria</taxon>
        <taxon>Pseudomonadati</taxon>
        <taxon>Pseudomonadota</taxon>
        <taxon>Gammaproteobacteria</taxon>
        <taxon>Legionellales</taxon>
        <taxon>Legionellaceae</taxon>
        <taxon>Legionella</taxon>
    </lineage>
</organism>
<name>A0A9X2IB79_9GAMM</name>
<protein>
    <recommendedName>
        <fullName evidence="4">Dot/Icm T4SS effector</fullName>
    </recommendedName>
</protein>
<comment type="caution">
    <text evidence="2">The sequence shown here is derived from an EMBL/GenBank/DDBJ whole genome shotgun (WGS) entry which is preliminary data.</text>
</comment>
<sequence length="791" mass="89901">MTGVIRATGDGASLFNGLAIGLGIEILSGRLDAQKDTPGYQRLLDEFALHHPNFLPKSWLNLKKWLAFYNDSRDMELIFAPVLFRLNQQYTEALDEQILQELTNLVWKNKARIESDYAWYQLTIVDELEVNLLPKIDNLALKERQELLAQLKEILKRFAGGLSRSNVKEFLEQNANALLASLKTQISNDPAAFQRSYNCDDLKEMATALNLSLVENGVVSPSEGRRQIFLQNKEAYWNVLSDVKARFINQGNPKLKMTPYEAFQGKKHVAAPTQEEIESLAQPGILIREEIIDNPARGNCGFYAFAIDLIDKIQEENISNKRVIFNQWIELDPSLHEQYEAICSFDLDNPDPALLDQLQASLRLIVHHGQLVELKKACANPANDYQELIGNATYIKFAEFYHNREVDKHFNEFAASPEISMALGELQLKVISNFEHLTLVPLFLSLMYGKDVDPKSITLETNPTEQSPVIAAMANITQDYFWGAHHDLNFLASIFKVNLHCLQYGSAAYAPVDLPDRYITKINHEGIHWTTSMARARVRPAISFNESGESLFQEPLMDDKPPATASKKKKRAKRSAKEELSTSALKSSSLTSVIDEPLTFTSEGHDIVPKLPPVVEPSPSPTNVEPRKKAVRFYFSPSQLEGQRKHNLELLEQELGQVSKKTNKPDEDIQQLEFLRGAVSRATIAYTEYSESIWFSLFHRHGNTGRVRARTFHERFLDIENSTDAKKNLICFLSNDDNNGNTHPHSFRTMLLQELQTEPKTLQYTSEHFDDMLEELAAALRVNIDTVRPQW</sequence>
<dbReference type="RefSeq" id="WP_250421908.1">
    <property type="nucleotide sequence ID" value="NZ_JAJKBJ010000013.1"/>
</dbReference>
<dbReference type="AlphaFoldDB" id="A0A9X2IB79"/>
<dbReference type="EMBL" id="JAJKBJ010000013">
    <property type="protein sequence ID" value="MCL9684694.1"/>
    <property type="molecule type" value="Genomic_DNA"/>
</dbReference>
<reference evidence="2" key="1">
    <citation type="submission" date="2021-11" db="EMBL/GenBank/DDBJ databases">
        <title>Legionella maioricencis sp. nov., a new species isolated from hot water samples in Mallorca.</title>
        <authorList>
            <person name="Crespi S."/>
            <person name="Drasar V."/>
            <person name="Salva-Serra F."/>
            <person name="Jaen-Luchoro D."/>
            <person name="Pineiro-Iglesias B."/>
            <person name="Aliaga F."/>
            <person name="Fernandez-Juarez V."/>
            <person name="Coll G."/>
            <person name="Moore E.R.B."/>
            <person name="Bennasar-Figueras A."/>
        </authorList>
    </citation>
    <scope>NUCLEOTIDE SEQUENCE</scope>
    <source>
        <strain evidence="2">HCPI-6</strain>
    </source>
</reference>
<keyword evidence="3" id="KW-1185">Reference proteome</keyword>
<gene>
    <name evidence="2" type="ORF">LOX96_11360</name>
</gene>
<proteinExistence type="predicted"/>
<evidence type="ECO:0000256" key="1">
    <source>
        <dbReference type="SAM" id="MobiDB-lite"/>
    </source>
</evidence>